<dbReference type="Proteomes" id="UP000265692">
    <property type="component" value="Unassembled WGS sequence"/>
</dbReference>
<gene>
    <name evidence="1" type="ORF">D1B33_15155</name>
</gene>
<evidence type="ECO:0000313" key="1">
    <source>
        <dbReference type="EMBL" id="RHW33384.1"/>
    </source>
</evidence>
<dbReference type="RefSeq" id="WP_118877248.1">
    <property type="nucleotide sequence ID" value="NZ_QWEI01000010.1"/>
</dbReference>
<dbReference type="EMBL" id="QWEI01000010">
    <property type="protein sequence ID" value="RHW33384.1"/>
    <property type="molecule type" value="Genomic_DNA"/>
</dbReference>
<dbReference type="OrthoDB" id="1934429at2"/>
<sequence length="171" mass="18921">MGIMSRNPKEEPLHYGEIFAMWSNILTNNGMIAMYQTLYNHTGDRDLAKLVEEAISEMEEENKQLKEILKVNGVGLPPAPPERPNARLEDIPVGARYNDPEISAILSGNAAAGLVSCSTTMGMCTREDIAFMYGQFHMAKAQLGAKLLRLNKSKGWLVPPPLHVAPQNERS</sequence>
<dbReference type="Pfam" id="PF11553">
    <property type="entry name" value="DUF3231"/>
    <property type="match status" value="1"/>
</dbReference>
<keyword evidence="2" id="KW-1185">Reference proteome</keyword>
<evidence type="ECO:0000313" key="2">
    <source>
        <dbReference type="Proteomes" id="UP000265692"/>
    </source>
</evidence>
<comment type="caution">
    <text evidence="1">The sequence shown here is derived from an EMBL/GenBank/DDBJ whole genome shotgun (WGS) entry which is preliminary data.</text>
</comment>
<reference evidence="1 2" key="1">
    <citation type="submission" date="2018-08" db="EMBL/GenBank/DDBJ databases">
        <title>Lysinibacillus sp. YLB-03 draft genome sequence.</title>
        <authorList>
            <person name="Yu L."/>
        </authorList>
    </citation>
    <scope>NUCLEOTIDE SEQUENCE [LARGE SCALE GENOMIC DNA]</scope>
    <source>
        <strain evidence="1 2">YLB-03</strain>
    </source>
</reference>
<protein>
    <submittedName>
        <fullName evidence="1">DUF3231 family protein</fullName>
    </submittedName>
</protein>
<name>A0A396S3V7_9BACL</name>
<accession>A0A396S3V7</accession>
<dbReference type="AlphaFoldDB" id="A0A396S3V7"/>
<dbReference type="InterPro" id="IPR012347">
    <property type="entry name" value="Ferritin-like"/>
</dbReference>
<dbReference type="InterPro" id="IPR021617">
    <property type="entry name" value="DUF3231"/>
</dbReference>
<organism evidence="1 2">
    <name type="scientific">Ureibacillus yapensis</name>
    <dbReference type="NCBI Taxonomy" id="2304605"/>
    <lineage>
        <taxon>Bacteria</taxon>
        <taxon>Bacillati</taxon>
        <taxon>Bacillota</taxon>
        <taxon>Bacilli</taxon>
        <taxon>Bacillales</taxon>
        <taxon>Caryophanaceae</taxon>
        <taxon>Ureibacillus</taxon>
    </lineage>
</organism>
<dbReference type="Gene3D" id="1.20.1260.10">
    <property type="match status" value="1"/>
</dbReference>
<proteinExistence type="predicted"/>